<dbReference type="GO" id="GO:0016740">
    <property type="term" value="F:transferase activity"/>
    <property type="evidence" value="ECO:0007669"/>
    <property type="project" value="UniProtKB-KW"/>
</dbReference>
<keyword evidence="1" id="KW-0808">Transferase</keyword>
<accession>A0A7J3SMQ8</accession>
<organism evidence="1">
    <name type="scientific">Fervidicoccus fontis</name>
    <dbReference type="NCBI Taxonomy" id="683846"/>
    <lineage>
        <taxon>Archaea</taxon>
        <taxon>Thermoproteota</taxon>
        <taxon>Thermoprotei</taxon>
        <taxon>Fervidicoccales</taxon>
        <taxon>Fervidicoccaceae</taxon>
        <taxon>Fervidicoccus</taxon>
    </lineage>
</organism>
<dbReference type="SUPFAM" id="SSF141000">
    <property type="entry name" value="Glu-tRNAGln amidotransferase C subunit"/>
    <property type="match status" value="1"/>
</dbReference>
<evidence type="ECO:0000313" key="1">
    <source>
        <dbReference type="EMBL" id="HGZ60562.1"/>
    </source>
</evidence>
<name>A0A7J3SMQ8_9CREN</name>
<dbReference type="AlphaFoldDB" id="A0A7J3SMQ8"/>
<sequence>MPTENIELSEELVDKLSWLSRIKLSEEEKIKLLAEIKIILSYIDEILTLEAGSEEITHLAQGRVREDIKLNSTETGMELLHQSIIEDGYVKAPKVYKG</sequence>
<proteinExistence type="predicted"/>
<protein>
    <submittedName>
        <fullName evidence="1">Aspartyl/glutamyl-tRNA amidotransferase subunit C</fullName>
    </submittedName>
</protein>
<dbReference type="EMBL" id="DTLS01000148">
    <property type="protein sequence ID" value="HGZ60562.1"/>
    <property type="molecule type" value="Genomic_DNA"/>
</dbReference>
<comment type="caution">
    <text evidence="1">The sequence shown here is derived from an EMBL/GenBank/DDBJ whole genome shotgun (WGS) entry which is preliminary data.</text>
</comment>
<dbReference type="GO" id="GO:0006450">
    <property type="term" value="P:regulation of translational fidelity"/>
    <property type="evidence" value="ECO:0007669"/>
    <property type="project" value="InterPro"/>
</dbReference>
<gene>
    <name evidence="1" type="ORF">ENW83_05110</name>
</gene>
<reference evidence="1" key="1">
    <citation type="journal article" date="2020" name="mSystems">
        <title>Genome- and Community-Level Interaction Insights into Carbon Utilization and Element Cycling Functions of Hydrothermarchaeota in Hydrothermal Sediment.</title>
        <authorList>
            <person name="Zhou Z."/>
            <person name="Liu Y."/>
            <person name="Xu W."/>
            <person name="Pan J."/>
            <person name="Luo Z.H."/>
            <person name="Li M."/>
        </authorList>
    </citation>
    <scope>NUCLEOTIDE SEQUENCE [LARGE SCALE GENOMIC DNA]</scope>
    <source>
        <strain evidence="1">SpSt-885</strain>
    </source>
</reference>
<dbReference type="InterPro" id="IPR036113">
    <property type="entry name" value="Asp/Glu-ADT_sf_sub_c"/>
</dbReference>
<dbReference type="Gene3D" id="1.10.20.60">
    <property type="entry name" value="Glu-tRNAGln amidotransferase C subunit, N-terminal domain"/>
    <property type="match status" value="1"/>
</dbReference>